<dbReference type="EMBL" id="RCMG01000429">
    <property type="protein sequence ID" value="KAG2854390.1"/>
    <property type="molecule type" value="Genomic_DNA"/>
</dbReference>
<evidence type="ECO:0000313" key="4">
    <source>
        <dbReference type="Proteomes" id="UP000735874"/>
    </source>
</evidence>
<dbReference type="Proteomes" id="UP000735874">
    <property type="component" value="Unassembled WGS sequence"/>
</dbReference>
<protein>
    <submittedName>
        <fullName evidence="1">Uncharacterized protein</fullName>
    </submittedName>
</protein>
<gene>
    <name evidence="1" type="ORF">PC113_g13337</name>
    <name evidence="2" type="ORF">PC117_g13489</name>
    <name evidence="3" type="ORF">PC129_g11192</name>
</gene>
<dbReference type="Proteomes" id="UP000760860">
    <property type="component" value="Unassembled WGS sequence"/>
</dbReference>
<dbReference type="EMBL" id="RCMV01000388">
    <property type="protein sequence ID" value="KAG3218006.1"/>
    <property type="molecule type" value="Genomic_DNA"/>
</dbReference>
<comment type="caution">
    <text evidence="1">The sequence shown here is derived from an EMBL/GenBank/DDBJ whole genome shotgun (WGS) entry which is preliminary data.</text>
</comment>
<dbReference type="EMBL" id="RCMK01000396">
    <property type="protein sequence ID" value="KAG2931328.1"/>
    <property type="molecule type" value="Genomic_DNA"/>
</dbReference>
<reference evidence="1" key="1">
    <citation type="submission" date="2018-10" db="EMBL/GenBank/DDBJ databases">
        <title>Effector identification in a new, highly contiguous assembly of the strawberry crown rot pathogen Phytophthora cactorum.</title>
        <authorList>
            <person name="Armitage A.D."/>
            <person name="Nellist C.F."/>
            <person name="Bates H."/>
            <person name="Vickerstaff R.J."/>
            <person name="Harrison R.J."/>
        </authorList>
    </citation>
    <scope>NUCLEOTIDE SEQUENCE</scope>
    <source>
        <strain evidence="1">15-7</strain>
        <strain evidence="2">4040</strain>
        <strain evidence="3">P421</strain>
    </source>
</reference>
<name>A0A8T0YXL3_9STRA</name>
<evidence type="ECO:0000313" key="2">
    <source>
        <dbReference type="EMBL" id="KAG2931328.1"/>
    </source>
</evidence>
<proteinExistence type="predicted"/>
<evidence type="ECO:0000313" key="3">
    <source>
        <dbReference type="EMBL" id="KAG3218006.1"/>
    </source>
</evidence>
<accession>A0A8T0YXL3</accession>
<evidence type="ECO:0000313" key="1">
    <source>
        <dbReference type="EMBL" id="KAG2854390.1"/>
    </source>
</evidence>
<dbReference type="Proteomes" id="UP000736787">
    <property type="component" value="Unassembled WGS sequence"/>
</dbReference>
<sequence length="80" mass="9393">MSACREAQQNLFQLHDADATHKPLHDGRLHDAFEENMLFCSVFTLMVLSCRCFARKRHPSRTRPGLLQVAGWIETRPRRW</sequence>
<organism evidence="1 4">
    <name type="scientific">Phytophthora cactorum</name>
    <dbReference type="NCBI Taxonomy" id="29920"/>
    <lineage>
        <taxon>Eukaryota</taxon>
        <taxon>Sar</taxon>
        <taxon>Stramenopiles</taxon>
        <taxon>Oomycota</taxon>
        <taxon>Peronosporomycetes</taxon>
        <taxon>Peronosporales</taxon>
        <taxon>Peronosporaceae</taxon>
        <taxon>Phytophthora</taxon>
    </lineage>
</organism>
<dbReference type="AlphaFoldDB" id="A0A8T0YXL3"/>